<keyword evidence="1" id="KW-0472">Membrane</keyword>
<keyword evidence="1" id="KW-0812">Transmembrane</keyword>
<dbReference type="Proteomes" id="UP000014243">
    <property type="component" value="Unassembled WGS sequence"/>
</dbReference>
<organism evidence="2 3">
    <name type="scientific">Lacticaseibacillus paracasei subsp. paracasei Lpp126</name>
    <dbReference type="NCBI Taxonomy" id="1256206"/>
    <lineage>
        <taxon>Bacteria</taxon>
        <taxon>Bacillati</taxon>
        <taxon>Bacillota</taxon>
        <taxon>Bacilli</taxon>
        <taxon>Lactobacillales</taxon>
        <taxon>Lactobacillaceae</taxon>
        <taxon>Lacticaseibacillus</taxon>
    </lineage>
</organism>
<dbReference type="PATRIC" id="fig|1256206.3.peg.1314"/>
<comment type="caution">
    <text evidence="2">The sequence shown here is derived from an EMBL/GenBank/DDBJ whole genome shotgun (WGS) entry which is preliminary data.</text>
</comment>
<accession>S2RBL3</accession>
<feature type="transmembrane region" description="Helical" evidence="1">
    <location>
        <begin position="31"/>
        <end position="48"/>
    </location>
</feature>
<proteinExistence type="predicted"/>
<evidence type="ECO:0000256" key="1">
    <source>
        <dbReference type="SAM" id="Phobius"/>
    </source>
</evidence>
<evidence type="ECO:0000313" key="3">
    <source>
        <dbReference type="Proteomes" id="UP000014243"/>
    </source>
</evidence>
<dbReference type="AlphaFoldDB" id="S2RBL3"/>
<dbReference type="EMBL" id="ANKC01000610">
    <property type="protein sequence ID" value="EPC75567.1"/>
    <property type="molecule type" value="Genomic_DNA"/>
</dbReference>
<name>S2RBL3_LACPA</name>
<sequence length="49" mass="5336">MHLVEAVLFLMALVIVSNVLSHYIVAVPVSLIQVALGLGAALFFIWRSI</sequence>
<reference evidence="2 3" key="1">
    <citation type="journal article" date="2013" name="PLoS ONE">
        <title>Lactobacillus paracasei comparative genomics: towards species pan-genome definition and exploitation of diversity.</title>
        <authorList>
            <person name="Smokvina T."/>
            <person name="Wels M."/>
            <person name="Polka J."/>
            <person name="Chervaux C."/>
            <person name="Brisse S."/>
            <person name="Boekhorst J."/>
            <person name="van Hylckama Vlieg J.E."/>
            <person name="Siezen R.J."/>
        </authorList>
    </citation>
    <scope>NUCLEOTIDE SEQUENCE [LARGE SCALE GENOMIC DNA]</scope>
    <source>
        <strain evidence="2 3">Lpp126</strain>
    </source>
</reference>
<protein>
    <submittedName>
        <fullName evidence="2">Sodium, potassium, lithium and rubidium/H(+) antiporter</fullName>
    </submittedName>
</protein>
<keyword evidence="1" id="KW-1133">Transmembrane helix</keyword>
<evidence type="ECO:0000313" key="2">
    <source>
        <dbReference type="EMBL" id="EPC75567.1"/>
    </source>
</evidence>
<gene>
    <name evidence="2" type="ORF">Lpp126_08567</name>
</gene>